<evidence type="ECO:0000313" key="1">
    <source>
        <dbReference type="EMBL" id="MFD0761405.1"/>
    </source>
</evidence>
<evidence type="ECO:0008006" key="3">
    <source>
        <dbReference type="Google" id="ProtNLM"/>
    </source>
</evidence>
<dbReference type="RefSeq" id="WP_298262922.1">
    <property type="nucleotide sequence ID" value="NZ_JBHTIC010000006.1"/>
</dbReference>
<comment type="caution">
    <text evidence="1">The sequence shown here is derived from an EMBL/GenBank/DDBJ whole genome shotgun (WGS) entry which is preliminary data.</text>
</comment>
<organism evidence="1 2">
    <name type="scientific">Lutibacter aestuarii</name>
    <dbReference type="NCBI Taxonomy" id="861111"/>
    <lineage>
        <taxon>Bacteria</taxon>
        <taxon>Pseudomonadati</taxon>
        <taxon>Bacteroidota</taxon>
        <taxon>Flavobacteriia</taxon>
        <taxon>Flavobacteriales</taxon>
        <taxon>Flavobacteriaceae</taxon>
        <taxon>Lutibacter</taxon>
    </lineage>
</organism>
<proteinExistence type="predicted"/>
<dbReference type="Proteomes" id="UP001597032">
    <property type="component" value="Unassembled WGS sequence"/>
</dbReference>
<sequence length="86" mass="10057">MKLTCDEATTICDKSQYNEASFLEKIKLQLHILLCKKCGNYSKQNGIMSKCYEKKRAYDSDKKKCLCKEDKKAMENNLKENYNTTK</sequence>
<evidence type="ECO:0000313" key="2">
    <source>
        <dbReference type="Proteomes" id="UP001597032"/>
    </source>
</evidence>
<accession>A0ABW2Z3H4</accession>
<name>A0ABW2Z3H4_9FLAO</name>
<protein>
    <recommendedName>
        <fullName evidence="3">Glycine dehydrogenase</fullName>
    </recommendedName>
</protein>
<reference evidence="2" key="1">
    <citation type="journal article" date="2019" name="Int. J. Syst. Evol. Microbiol.">
        <title>The Global Catalogue of Microorganisms (GCM) 10K type strain sequencing project: providing services to taxonomists for standard genome sequencing and annotation.</title>
        <authorList>
            <consortium name="The Broad Institute Genomics Platform"/>
            <consortium name="The Broad Institute Genome Sequencing Center for Infectious Disease"/>
            <person name="Wu L."/>
            <person name="Ma J."/>
        </authorList>
    </citation>
    <scope>NUCLEOTIDE SEQUENCE [LARGE SCALE GENOMIC DNA]</scope>
    <source>
        <strain evidence="2">CCUG 60022</strain>
    </source>
</reference>
<dbReference type="EMBL" id="JBHTIC010000006">
    <property type="protein sequence ID" value="MFD0761405.1"/>
    <property type="molecule type" value="Genomic_DNA"/>
</dbReference>
<keyword evidence="2" id="KW-1185">Reference proteome</keyword>
<gene>
    <name evidence="1" type="ORF">ACFQZW_04875</name>
</gene>